<dbReference type="GO" id="GO:0005694">
    <property type="term" value="C:chromosome"/>
    <property type="evidence" value="ECO:0007669"/>
    <property type="project" value="TreeGrafter"/>
</dbReference>
<feature type="domain" description="ParB-like N-terminal" evidence="4">
    <location>
        <begin position="71"/>
        <end position="162"/>
    </location>
</feature>
<dbReference type="PANTHER" id="PTHR33375">
    <property type="entry name" value="CHROMOSOME-PARTITIONING PROTEIN PARB-RELATED"/>
    <property type="match status" value="1"/>
</dbReference>
<dbReference type="SUPFAM" id="SSF109709">
    <property type="entry name" value="KorB DNA-binding domain-like"/>
    <property type="match status" value="1"/>
</dbReference>
<dbReference type="Pfam" id="PF07506">
    <property type="entry name" value="RepB"/>
    <property type="match status" value="1"/>
</dbReference>
<dbReference type="NCBIfam" id="TIGR03454">
    <property type="entry name" value="partition_RepB"/>
    <property type="match status" value="1"/>
</dbReference>
<dbReference type="SUPFAM" id="SSF110849">
    <property type="entry name" value="ParB/Sulfiredoxin"/>
    <property type="match status" value="1"/>
</dbReference>
<dbReference type="PANTHER" id="PTHR33375:SF1">
    <property type="entry name" value="CHROMOSOME-PARTITIONING PROTEIN PARB-RELATED"/>
    <property type="match status" value="1"/>
</dbReference>
<dbReference type="InterPro" id="IPR004437">
    <property type="entry name" value="ParB/RepB/Spo0J"/>
</dbReference>
<name>A0A506TY28_9HYPH</name>
<dbReference type="InterPro" id="IPR050336">
    <property type="entry name" value="Chromosome_partition/occlusion"/>
</dbReference>
<dbReference type="CDD" id="cd16405">
    <property type="entry name" value="RepB_like_N"/>
    <property type="match status" value="1"/>
</dbReference>
<dbReference type="GO" id="GO:0003677">
    <property type="term" value="F:DNA binding"/>
    <property type="evidence" value="ECO:0007669"/>
    <property type="project" value="InterPro"/>
</dbReference>
<dbReference type="InterPro" id="IPR037972">
    <property type="entry name" value="RepB_N"/>
</dbReference>
<evidence type="ECO:0000313" key="5">
    <source>
        <dbReference type="EMBL" id="TPW26972.1"/>
    </source>
</evidence>
<evidence type="ECO:0000256" key="3">
    <source>
        <dbReference type="SAM" id="MobiDB-lite"/>
    </source>
</evidence>
<dbReference type="Pfam" id="PF02195">
    <property type="entry name" value="ParB_N"/>
    <property type="match status" value="1"/>
</dbReference>
<feature type="region of interest" description="Disordered" evidence="3">
    <location>
        <begin position="1"/>
        <end position="20"/>
    </location>
</feature>
<dbReference type="InterPro" id="IPR011111">
    <property type="entry name" value="Plasmid_RepB"/>
</dbReference>
<evidence type="ECO:0000313" key="6">
    <source>
        <dbReference type="Proteomes" id="UP000318801"/>
    </source>
</evidence>
<dbReference type="InterPro" id="IPR003115">
    <property type="entry name" value="ParB_N"/>
</dbReference>
<dbReference type="Gene3D" id="1.10.10.2830">
    <property type="match status" value="1"/>
</dbReference>
<dbReference type="Proteomes" id="UP000318801">
    <property type="component" value="Unassembled WGS sequence"/>
</dbReference>
<proteinExistence type="inferred from homology"/>
<dbReference type="Gene3D" id="3.90.1530.30">
    <property type="match status" value="1"/>
</dbReference>
<dbReference type="AlphaFoldDB" id="A0A506TY28"/>
<comment type="caution">
    <text evidence="5">The sequence shown here is derived from an EMBL/GenBank/DDBJ whole genome shotgun (WGS) entry which is preliminary data.</text>
</comment>
<reference evidence="5 6" key="1">
    <citation type="submission" date="2019-06" db="EMBL/GenBank/DDBJ databases">
        <authorList>
            <person name="Li M."/>
        </authorList>
    </citation>
    <scope>NUCLEOTIDE SEQUENCE [LARGE SCALE GENOMIC DNA]</scope>
    <source>
        <strain evidence="5 6">BGMRC2036</strain>
    </source>
</reference>
<evidence type="ECO:0000256" key="2">
    <source>
        <dbReference type="SAM" id="Coils"/>
    </source>
</evidence>
<comment type="similarity">
    <text evidence="1">Belongs to the ParB family.</text>
</comment>
<protein>
    <submittedName>
        <fullName evidence="5">Plasmid partitioning protein RepB</fullName>
    </submittedName>
</protein>
<evidence type="ECO:0000256" key="1">
    <source>
        <dbReference type="ARBA" id="ARBA00006295"/>
    </source>
</evidence>
<dbReference type="SMART" id="SM00470">
    <property type="entry name" value="ParB"/>
    <property type="match status" value="1"/>
</dbReference>
<accession>A0A506TY28</accession>
<feature type="coiled-coil region" evidence="2">
    <location>
        <begin position="43"/>
        <end position="70"/>
    </location>
</feature>
<keyword evidence="2" id="KW-0175">Coiled coil</keyword>
<dbReference type="OrthoDB" id="7908920at2"/>
<dbReference type="EMBL" id="VHLG01000021">
    <property type="protein sequence ID" value="TPW26972.1"/>
    <property type="molecule type" value="Genomic_DNA"/>
</dbReference>
<dbReference type="GO" id="GO:0007059">
    <property type="term" value="P:chromosome segregation"/>
    <property type="evidence" value="ECO:0007669"/>
    <property type="project" value="TreeGrafter"/>
</dbReference>
<evidence type="ECO:0000259" key="4">
    <source>
        <dbReference type="SMART" id="SM00470"/>
    </source>
</evidence>
<dbReference type="InterPro" id="IPR036086">
    <property type="entry name" value="ParB/Sulfiredoxin_sf"/>
</dbReference>
<gene>
    <name evidence="5" type="primary">repB</name>
    <name evidence="5" type="ORF">FJU08_21310</name>
</gene>
<dbReference type="RefSeq" id="WP_141151073.1">
    <property type="nucleotide sequence ID" value="NZ_VHLG01000021.1"/>
</dbReference>
<sequence length="332" mass="36383">MARKNLIGVSNENEAEAENIKRKSRPLAGLVPKSLPARPIGGMTGAIGNIASQMEELERLKEKLASAQSILSLDPAQIDSSFISDRLGFDEAELASLVAQIGEHGQQVPILVRPHPDTTDRYQVAYGHRRLEACRRLGIPVKAVVHALSDEQLVVSQGQENNARTNLSYIERSVFAARLEDRNFTRDIIMASLGVDKAALSKMIGVVRRLPEPVIAAIGAAPEIGRGRWMDLSDGFKAEMGEGVLTLLSADNIAALPSDERFKRAYRFVHDFGKAEKPRRKPAPQGDLPVTIKPTKSGCTFAFDGKRAPGFDDFVRDRLAGLYEEFKQEKGA</sequence>
<dbReference type="NCBIfam" id="TIGR00180">
    <property type="entry name" value="parB_part"/>
    <property type="match status" value="1"/>
</dbReference>
<keyword evidence="6" id="KW-1185">Reference proteome</keyword>
<organism evidence="5 6">
    <name type="scientific">Martelella alba</name>
    <dbReference type="NCBI Taxonomy" id="2590451"/>
    <lineage>
        <taxon>Bacteria</taxon>
        <taxon>Pseudomonadati</taxon>
        <taxon>Pseudomonadota</taxon>
        <taxon>Alphaproteobacteria</taxon>
        <taxon>Hyphomicrobiales</taxon>
        <taxon>Aurantimonadaceae</taxon>
        <taxon>Martelella</taxon>
    </lineage>
</organism>
<dbReference type="InterPro" id="IPR017819">
    <property type="entry name" value="Plasmid_partition_RepB"/>
</dbReference>